<feature type="domain" description="Photosynthesis system II assembly factor Ycf48/Hcf136-like" evidence="3">
    <location>
        <begin position="235"/>
        <end position="318"/>
    </location>
</feature>
<organism evidence="4">
    <name type="scientific">Schlesneria paludicola</name>
    <dbReference type="NCBI Taxonomy" id="360056"/>
    <lineage>
        <taxon>Bacteria</taxon>
        <taxon>Pseudomonadati</taxon>
        <taxon>Planctomycetota</taxon>
        <taxon>Planctomycetia</taxon>
        <taxon>Planctomycetales</taxon>
        <taxon>Planctomycetaceae</taxon>
        <taxon>Schlesneria</taxon>
    </lineage>
</organism>
<dbReference type="AlphaFoldDB" id="A0A7C4LMZ5"/>
<dbReference type="SUPFAM" id="SSF49344">
    <property type="entry name" value="CBD9-like"/>
    <property type="match status" value="1"/>
</dbReference>
<gene>
    <name evidence="4" type="ORF">ENS64_16635</name>
</gene>
<evidence type="ECO:0000256" key="1">
    <source>
        <dbReference type="ARBA" id="ARBA00022531"/>
    </source>
</evidence>
<dbReference type="InterPro" id="IPR028203">
    <property type="entry name" value="PSII_CF48-like_dom"/>
</dbReference>
<dbReference type="PANTHER" id="PTHR47199">
    <property type="entry name" value="PHOTOSYSTEM II STABILITY/ASSEMBLY FACTOR HCF136, CHLOROPLASTIC"/>
    <property type="match status" value="1"/>
</dbReference>
<dbReference type="EMBL" id="DSVQ01000019">
    <property type="protein sequence ID" value="HGT40873.1"/>
    <property type="molecule type" value="Genomic_DNA"/>
</dbReference>
<keyword evidence="1" id="KW-0602">Photosynthesis</keyword>
<evidence type="ECO:0000256" key="2">
    <source>
        <dbReference type="ARBA" id="ARBA00023276"/>
    </source>
</evidence>
<dbReference type="InterPro" id="IPR036278">
    <property type="entry name" value="Sialidase_sf"/>
</dbReference>
<dbReference type="GO" id="GO:0009523">
    <property type="term" value="C:photosystem II"/>
    <property type="evidence" value="ECO:0007669"/>
    <property type="project" value="UniProtKB-KW"/>
</dbReference>
<comment type="caution">
    <text evidence="4">The sequence shown here is derived from an EMBL/GenBank/DDBJ whole genome shotgun (WGS) entry which is preliminary data.</text>
</comment>
<dbReference type="SUPFAM" id="SSF50939">
    <property type="entry name" value="Sialidases"/>
    <property type="match status" value="1"/>
</dbReference>
<sequence>MRAGSTCMEAGGASRTGTAILLLVHAALLIVCTTVPMSAAGNAGTPTPLQDDAALHDVQFIGSKDGYAVGDHGVVWRTSDAGASWQFVSTPTRGSLRSVALLTNQVAWIAGVEWIPYARLPVGVLLRTTDGGRTWQPLGDGRLPALEYVRFFDLDEGVVVGRSSPGGPSGVWRTADGGKTWQPVSGPTTQGWRAARFLAPDRGLVVGSQGRVALLAGDELRPARLPSLGQRTIHSVILQPNEQGWLVGDGGLVLVTSTGGASWQSPPGPLPEGTADLCDFRCVEQRGPLVWIGGAPGSVVWLSKDHGQSWTAIPTGQTTPIHQLRFVSDKHGVAVGALGVILVTRDGGQTWQAVRGGGRHAALLIFPPNSRGFTPELLATVALEGGYRSAVHVPVNSAPIEGWAYTDDAEDVLSAAVTEAGGNSADIGRRLSLDVLGLDRDAEKLQARWHLQAEGRAGQLLIRALVRQVRMWRPSVVVVDEPAADDVAASWIRQAVLTAVRHAADPTRELHHIHLGGLSAWQVDRVLEQLPPGSQGAFQVNFHTWLPHTGTSAHLRASAARSLWEPELRPRDAMGLRPLTDGAVPERSSDLFSGLDLRPGSAARRELATVSTDPLEDQQRRIQQVRHLTAIAEQAERGTAASAQLVAQWPKALEGWPDAAASALLAEQAQRWRRRGEFEHAEALYLELVRRYPEQPAALDGFRWLLQYWTSAEVAWQRRHRQGITQVRWTNDAEHMAQRLELVRTTGGKAQAAPPPLSEAAPRQTVKAVERGLAPRRPPGENAPPDSVAAGRKRAFDLAMQLEQQSPALFQQPSVQWPLAALRRALGSAARADEIYRSQLIGSPDSQARQLAERELWLGAATGAVPRKLITCRVASVRPHLDGLLSDACWQAAEEVRLGVGEQAGLEASAVQGLVMFAYDAEFLYLAASIPRHPAAPQDPPQTAGRTHDADLSRHDALGIALDVDRDYATWYELRIDQRGWTRDRCWEDDGWNPQWYVAAAGDESRWRIEAAIPWNELVEHPPTPREAWGISLSRIIPGVDHIGWEGPARWPPRWDSFGLLRFAPAQP</sequence>
<dbReference type="Pfam" id="PF14870">
    <property type="entry name" value="PSII_BNR"/>
    <property type="match status" value="2"/>
</dbReference>
<keyword evidence="2" id="KW-0604">Photosystem II</keyword>
<dbReference type="InterPro" id="IPR015943">
    <property type="entry name" value="WD40/YVTN_repeat-like_dom_sf"/>
</dbReference>
<reference evidence="4" key="1">
    <citation type="journal article" date="2020" name="mSystems">
        <title>Genome- and Community-Level Interaction Insights into Carbon Utilization and Element Cycling Functions of Hydrothermarchaeota in Hydrothermal Sediment.</title>
        <authorList>
            <person name="Zhou Z."/>
            <person name="Liu Y."/>
            <person name="Xu W."/>
            <person name="Pan J."/>
            <person name="Luo Z.H."/>
            <person name="Li M."/>
        </authorList>
    </citation>
    <scope>NUCLEOTIDE SEQUENCE [LARGE SCALE GENOMIC DNA]</scope>
    <source>
        <strain evidence="4">SpSt-508</strain>
    </source>
</reference>
<protein>
    <recommendedName>
        <fullName evidence="3">Photosynthesis system II assembly factor Ycf48/Hcf136-like domain-containing protein</fullName>
    </recommendedName>
</protein>
<evidence type="ECO:0000259" key="3">
    <source>
        <dbReference type="Pfam" id="PF14870"/>
    </source>
</evidence>
<accession>A0A7C4LMZ5</accession>
<feature type="domain" description="Photosynthesis system II assembly factor Ycf48/Hcf136-like" evidence="3">
    <location>
        <begin position="49"/>
        <end position="138"/>
    </location>
</feature>
<dbReference type="Gene3D" id="2.130.10.10">
    <property type="entry name" value="YVTN repeat-like/Quinoprotein amine dehydrogenase"/>
    <property type="match status" value="2"/>
</dbReference>
<dbReference type="GO" id="GO:0015979">
    <property type="term" value="P:photosynthesis"/>
    <property type="evidence" value="ECO:0007669"/>
    <property type="project" value="UniProtKB-KW"/>
</dbReference>
<name>A0A7C4LMZ5_9PLAN</name>
<evidence type="ECO:0000313" key="4">
    <source>
        <dbReference type="EMBL" id="HGT40873.1"/>
    </source>
</evidence>
<proteinExistence type="predicted"/>
<dbReference type="Gene3D" id="2.60.40.1190">
    <property type="match status" value="1"/>
</dbReference>
<dbReference type="PANTHER" id="PTHR47199:SF2">
    <property type="entry name" value="PHOTOSYSTEM II STABILITY_ASSEMBLY FACTOR HCF136, CHLOROPLASTIC"/>
    <property type="match status" value="1"/>
</dbReference>